<evidence type="ECO:0000256" key="5">
    <source>
        <dbReference type="SAM" id="MobiDB-lite"/>
    </source>
</evidence>
<keyword evidence="2 4" id="KW-0863">Zinc-finger</keyword>
<keyword evidence="1" id="KW-0479">Metal-binding</keyword>
<dbReference type="GO" id="GO:0008270">
    <property type="term" value="F:zinc ion binding"/>
    <property type="evidence" value="ECO:0007669"/>
    <property type="project" value="UniProtKB-KW"/>
</dbReference>
<evidence type="ECO:0000256" key="1">
    <source>
        <dbReference type="ARBA" id="ARBA00022723"/>
    </source>
</evidence>
<dbReference type="VEuPathDB" id="FungiDB:RhiirFUN_020115"/>
<dbReference type="InterPro" id="IPR013087">
    <property type="entry name" value="Znf_C2H2_type"/>
</dbReference>
<feature type="compositionally biased region" description="Low complexity" evidence="5">
    <location>
        <begin position="87"/>
        <end position="105"/>
    </location>
</feature>
<dbReference type="PROSITE" id="PS00028">
    <property type="entry name" value="ZINC_FINGER_C2H2_1"/>
    <property type="match status" value="1"/>
</dbReference>
<dbReference type="SMART" id="SM00355">
    <property type="entry name" value="ZnF_C2H2"/>
    <property type="match status" value="1"/>
</dbReference>
<organism evidence="7 8">
    <name type="scientific">Rhizophagus irregularis</name>
    <dbReference type="NCBI Taxonomy" id="588596"/>
    <lineage>
        <taxon>Eukaryota</taxon>
        <taxon>Fungi</taxon>
        <taxon>Fungi incertae sedis</taxon>
        <taxon>Mucoromycota</taxon>
        <taxon>Glomeromycotina</taxon>
        <taxon>Glomeromycetes</taxon>
        <taxon>Glomerales</taxon>
        <taxon>Glomeraceae</taxon>
        <taxon>Rhizophagus</taxon>
    </lineage>
</organism>
<feature type="domain" description="C2H2-type" evidence="6">
    <location>
        <begin position="10"/>
        <end position="37"/>
    </location>
</feature>
<dbReference type="EMBL" id="CAGKOT010000001">
    <property type="protein sequence ID" value="CAB5296759.1"/>
    <property type="molecule type" value="Genomic_DNA"/>
</dbReference>
<gene>
    <name evidence="7" type="ORF">CHRIB12_LOCUS524</name>
</gene>
<name>A0A915YNP1_9GLOM</name>
<reference evidence="7" key="1">
    <citation type="submission" date="2020-05" db="EMBL/GenBank/DDBJ databases">
        <authorList>
            <person name="Rincon C."/>
            <person name="Sanders R I."/>
            <person name="Robbins C."/>
            <person name="Chaturvedi A."/>
        </authorList>
    </citation>
    <scope>NUCLEOTIDE SEQUENCE</scope>
    <source>
        <strain evidence="7">CHB12</strain>
    </source>
</reference>
<proteinExistence type="predicted"/>
<dbReference type="AlphaFoldDB" id="A0A915YNP1"/>
<dbReference type="OrthoDB" id="2338441at2759"/>
<comment type="caution">
    <text evidence="7">The sequence shown here is derived from an EMBL/GenBank/DDBJ whole genome shotgun (WGS) entry which is preliminary data.</text>
</comment>
<accession>A0A915YNP1</accession>
<evidence type="ECO:0000256" key="4">
    <source>
        <dbReference type="PROSITE-ProRule" id="PRU00042"/>
    </source>
</evidence>
<dbReference type="PROSITE" id="PS50157">
    <property type="entry name" value="ZINC_FINGER_C2H2_2"/>
    <property type="match status" value="1"/>
</dbReference>
<evidence type="ECO:0000256" key="3">
    <source>
        <dbReference type="ARBA" id="ARBA00022833"/>
    </source>
</evidence>
<evidence type="ECO:0000256" key="2">
    <source>
        <dbReference type="ARBA" id="ARBA00022771"/>
    </source>
</evidence>
<feature type="region of interest" description="Disordered" evidence="5">
    <location>
        <begin position="78"/>
        <end position="154"/>
    </location>
</feature>
<protein>
    <recommendedName>
        <fullName evidence="6">C2H2-type domain-containing protein</fullName>
    </recommendedName>
</protein>
<keyword evidence="3" id="KW-0862">Zinc</keyword>
<sequence length="246" mass="28015">MFQIKTTQEFRCEYCPKTYSKRSSLRNHLRTHRDQMYLNETGLFGEENTYISHPLQEANRPSMRNEQDLTLEDSYWQDDNDIYGNYDENPSSSEDLNENLSEISNKTSSNNSDENLNEVSNTNLSDNSGENLSETSNAKSDENISSIESDDDKNYDTIETIGNCSEVQSTVLVDVRSIQIIQETTNLTPTTFPNPAYEAFVQLVTKHKLSDSVANDIIHLFNNYNMDPTATLPSNAKAARSRLHNE</sequence>
<evidence type="ECO:0000259" key="6">
    <source>
        <dbReference type="PROSITE" id="PS50157"/>
    </source>
</evidence>
<evidence type="ECO:0000313" key="7">
    <source>
        <dbReference type="EMBL" id="CAB5296759.1"/>
    </source>
</evidence>
<dbReference type="Proteomes" id="UP000684084">
    <property type="component" value="Unassembled WGS sequence"/>
</dbReference>
<evidence type="ECO:0000313" key="8">
    <source>
        <dbReference type="Proteomes" id="UP000684084"/>
    </source>
</evidence>
<dbReference type="FunFam" id="3.30.160.60:FF:000065">
    <property type="entry name" value="B-cell CLL/lymphoma 6, member B"/>
    <property type="match status" value="1"/>
</dbReference>
<dbReference type="Pfam" id="PF00096">
    <property type="entry name" value="zf-C2H2"/>
    <property type="match status" value="1"/>
</dbReference>
<feature type="compositionally biased region" description="Polar residues" evidence="5">
    <location>
        <begin position="106"/>
        <end position="138"/>
    </location>
</feature>